<accession>A0AA39RNF3</accession>
<gene>
    <name evidence="2" type="ORF">LWI29_031850</name>
</gene>
<dbReference type="AlphaFoldDB" id="A0AA39RNF3"/>
<reference evidence="2" key="1">
    <citation type="journal article" date="2022" name="Plant J.">
        <title>Strategies of tolerance reflected in two North American maple genomes.</title>
        <authorList>
            <person name="McEvoy S.L."/>
            <person name="Sezen U.U."/>
            <person name="Trouern-Trend A."/>
            <person name="McMahon S.M."/>
            <person name="Schaberg P.G."/>
            <person name="Yang J."/>
            <person name="Wegrzyn J.L."/>
            <person name="Swenson N.G."/>
        </authorList>
    </citation>
    <scope>NUCLEOTIDE SEQUENCE</scope>
    <source>
        <strain evidence="2">NS2018</strain>
    </source>
</reference>
<reference evidence="2" key="2">
    <citation type="submission" date="2023-06" db="EMBL/GenBank/DDBJ databases">
        <authorList>
            <person name="Swenson N.G."/>
            <person name="Wegrzyn J.L."/>
            <person name="Mcevoy S.L."/>
        </authorList>
    </citation>
    <scope>NUCLEOTIDE SEQUENCE</scope>
    <source>
        <strain evidence="2">NS2018</strain>
        <tissue evidence="2">Leaf</tissue>
    </source>
</reference>
<proteinExistence type="predicted"/>
<feature type="transmembrane region" description="Helical" evidence="1">
    <location>
        <begin position="90"/>
        <end position="113"/>
    </location>
</feature>
<keyword evidence="1" id="KW-1133">Transmembrane helix</keyword>
<evidence type="ECO:0000313" key="2">
    <source>
        <dbReference type="EMBL" id="KAK0577355.1"/>
    </source>
</evidence>
<dbReference type="Proteomes" id="UP001168877">
    <property type="component" value="Unassembled WGS sequence"/>
</dbReference>
<evidence type="ECO:0000313" key="3">
    <source>
        <dbReference type="Proteomes" id="UP001168877"/>
    </source>
</evidence>
<evidence type="ECO:0008006" key="4">
    <source>
        <dbReference type="Google" id="ProtNLM"/>
    </source>
</evidence>
<keyword evidence="3" id="KW-1185">Reference proteome</keyword>
<comment type="caution">
    <text evidence="2">The sequence shown here is derived from an EMBL/GenBank/DDBJ whole genome shotgun (WGS) entry which is preliminary data.</text>
</comment>
<sequence length="264" mass="30123">MDSSDVDFVPYSSLDGTLKEICGLSYKDVIEKKFDSVRYSPENPSFVDCENNAVNEKCLREYRTFFRIPLEIVFHLPGENAAWNPPPGCVAIYGFMFCCGVTLPIPGFIARFLSSVKCAPMKLTPNAYRNLMGLYCLWRDLNFGELSVNEIKHCLILRKSINETGSYYLGSYHPSRWMPIGEDGKRMEGKLDLPIKEDVPKKNGLIWGAPSSNKYRKGSWFFVQGNWGRKPSNNPDGMDLDIPRHFCEARTYTDQPRLTKDEAD</sequence>
<protein>
    <recommendedName>
        <fullName evidence="4">Transmembrane protein</fullName>
    </recommendedName>
</protein>
<keyword evidence="1" id="KW-0472">Membrane</keyword>
<keyword evidence="1" id="KW-0812">Transmembrane</keyword>
<organism evidence="2 3">
    <name type="scientific">Acer saccharum</name>
    <name type="common">Sugar maple</name>
    <dbReference type="NCBI Taxonomy" id="4024"/>
    <lineage>
        <taxon>Eukaryota</taxon>
        <taxon>Viridiplantae</taxon>
        <taxon>Streptophyta</taxon>
        <taxon>Embryophyta</taxon>
        <taxon>Tracheophyta</taxon>
        <taxon>Spermatophyta</taxon>
        <taxon>Magnoliopsida</taxon>
        <taxon>eudicotyledons</taxon>
        <taxon>Gunneridae</taxon>
        <taxon>Pentapetalae</taxon>
        <taxon>rosids</taxon>
        <taxon>malvids</taxon>
        <taxon>Sapindales</taxon>
        <taxon>Sapindaceae</taxon>
        <taxon>Hippocastanoideae</taxon>
        <taxon>Acereae</taxon>
        <taxon>Acer</taxon>
    </lineage>
</organism>
<dbReference type="EMBL" id="JAUESC010000386">
    <property type="protein sequence ID" value="KAK0577355.1"/>
    <property type="molecule type" value="Genomic_DNA"/>
</dbReference>
<evidence type="ECO:0000256" key="1">
    <source>
        <dbReference type="SAM" id="Phobius"/>
    </source>
</evidence>
<name>A0AA39RNF3_ACESA</name>